<dbReference type="PANTHER" id="PTHR32322">
    <property type="entry name" value="INNER MEMBRANE TRANSPORTER"/>
    <property type="match status" value="1"/>
</dbReference>
<feature type="transmembrane region" description="Helical" evidence="6">
    <location>
        <begin position="187"/>
        <end position="204"/>
    </location>
</feature>
<feature type="transmembrane region" description="Helical" evidence="6">
    <location>
        <begin position="274"/>
        <end position="292"/>
    </location>
</feature>
<proteinExistence type="predicted"/>
<dbReference type="InterPro" id="IPR050638">
    <property type="entry name" value="AA-Vitamin_Transporters"/>
</dbReference>
<keyword evidence="2" id="KW-1003">Cell membrane</keyword>
<dbReference type="InterPro" id="IPR037185">
    <property type="entry name" value="EmrE-like"/>
</dbReference>
<feature type="domain" description="EamA" evidence="7">
    <location>
        <begin position="156"/>
        <end position="292"/>
    </location>
</feature>
<dbReference type="Proteomes" id="UP001164794">
    <property type="component" value="Chromosome"/>
</dbReference>
<keyword evidence="9" id="KW-1185">Reference proteome</keyword>
<dbReference type="Gene3D" id="1.10.3730.20">
    <property type="match status" value="1"/>
</dbReference>
<feature type="domain" description="EamA" evidence="7">
    <location>
        <begin position="7"/>
        <end position="141"/>
    </location>
</feature>
<evidence type="ECO:0000259" key="7">
    <source>
        <dbReference type="Pfam" id="PF00892"/>
    </source>
</evidence>
<reference evidence="8" key="1">
    <citation type="journal article" date="2022" name="Front. Microbiol.">
        <title>New perspectives on an old grouping: The genomic and phenotypic variability of Oxalobacter formigenes and the implications for calcium oxalate stone prevention.</title>
        <authorList>
            <person name="Chmiel J.A."/>
            <person name="Carr C."/>
            <person name="Stuivenberg G.A."/>
            <person name="Venema R."/>
            <person name="Chanyi R.M."/>
            <person name="Al K.F."/>
            <person name="Giguere D."/>
            <person name="Say H."/>
            <person name="Akouris P.P."/>
            <person name="Dominguez Romero S.A."/>
            <person name="Kwong A."/>
            <person name="Tai V."/>
            <person name="Koval S.F."/>
            <person name="Razvi H."/>
            <person name="Bjazevic J."/>
            <person name="Burton J.P."/>
        </authorList>
    </citation>
    <scope>NUCLEOTIDE SEQUENCE</scope>
    <source>
        <strain evidence="8">HOxNP-1</strain>
    </source>
</reference>
<dbReference type="RefSeq" id="WP_269263776.1">
    <property type="nucleotide sequence ID" value="NZ_CP098248.1"/>
</dbReference>
<evidence type="ECO:0000256" key="3">
    <source>
        <dbReference type="ARBA" id="ARBA00022692"/>
    </source>
</evidence>
<keyword evidence="4 6" id="KW-1133">Transmembrane helix</keyword>
<gene>
    <name evidence="8" type="ORF">NB645_05450</name>
</gene>
<evidence type="ECO:0000313" key="8">
    <source>
        <dbReference type="EMBL" id="WAV96298.1"/>
    </source>
</evidence>
<accession>A0ABY7JHL6</accession>
<protein>
    <submittedName>
        <fullName evidence="8">DMT family transporter</fullName>
    </submittedName>
</protein>
<feature type="transmembrane region" description="Helical" evidence="6">
    <location>
        <begin position="155"/>
        <end position="175"/>
    </location>
</feature>
<organism evidence="8 9">
    <name type="scientific">Oxalobacter aliiformigenes</name>
    <dbReference type="NCBI Taxonomy" id="2946593"/>
    <lineage>
        <taxon>Bacteria</taxon>
        <taxon>Pseudomonadati</taxon>
        <taxon>Pseudomonadota</taxon>
        <taxon>Betaproteobacteria</taxon>
        <taxon>Burkholderiales</taxon>
        <taxon>Oxalobacteraceae</taxon>
        <taxon>Oxalobacter</taxon>
    </lineage>
</organism>
<dbReference type="PANTHER" id="PTHR32322:SF18">
    <property type="entry name" value="S-ADENOSYLMETHIONINE_S-ADENOSYLHOMOCYSTEINE TRANSPORTER"/>
    <property type="match status" value="1"/>
</dbReference>
<evidence type="ECO:0000256" key="4">
    <source>
        <dbReference type="ARBA" id="ARBA00022989"/>
    </source>
</evidence>
<feature type="transmembrane region" description="Helical" evidence="6">
    <location>
        <begin position="250"/>
        <end position="268"/>
    </location>
</feature>
<evidence type="ECO:0000256" key="5">
    <source>
        <dbReference type="ARBA" id="ARBA00023136"/>
    </source>
</evidence>
<feature type="transmembrane region" description="Helical" evidence="6">
    <location>
        <begin position="38"/>
        <end position="59"/>
    </location>
</feature>
<sequence>MNLEKLTGHAAMFGANSMWGIMSPVSKMVMAGGAVTPMVMTDCRVLGAAVLFWTLSLFLKRDPVSWKDLLLLLLASQFAIVFNQGSFIFGVSLTSPIDASIITTSLPILTLILSAFFLKEPVTGRKITGIVFGATGAILLVFGGQQVSAGNGSNIWGDLLILTAQLSFSIYLIFFRGLIGRYSPITIMKWMFTGSSLSLLPFTWDKMLATDWAALEWHFIAGIAFVVAGGTFISYLLMSVGQKRLRPTAVSIYNYVQPMAASVVAVMWGMDSFTLMKTVAVAFIFTGVFLVTQNRNRLQAEKAVEQHKKGKTPT</sequence>
<evidence type="ECO:0000256" key="2">
    <source>
        <dbReference type="ARBA" id="ARBA00022475"/>
    </source>
</evidence>
<evidence type="ECO:0000256" key="1">
    <source>
        <dbReference type="ARBA" id="ARBA00004651"/>
    </source>
</evidence>
<dbReference type="SUPFAM" id="SSF103481">
    <property type="entry name" value="Multidrug resistance efflux transporter EmrE"/>
    <property type="match status" value="2"/>
</dbReference>
<feature type="transmembrane region" description="Helical" evidence="6">
    <location>
        <begin position="216"/>
        <end position="238"/>
    </location>
</feature>
<dbReference type="Pfam" id="PF00892">
    <property type="entry name" value="EamA"/>
    <property type="match status" value="2"/>
</dbReference>
<feature type="transmembrane region" description="Helical" evidence="6">
    <location>
        <begin position="130"/>
        <end position="149"/>
    </location>
</feature>
<name>A0ABY7JHL6_9BURK</name>
<dbReference type="InterPro" id="IPR000620">
    <property type="entry name" value="EamA_dom"/>
</dbReference>
<evidence type="ECO:0000256" key="6">
    <source>
        <dbReference type="SAM" id="Phobius"/>
    </source>
</evidence>
<feature type="transmembrane region" description="Helical" evidence="6">
    <location>
        <begin position="99"/>
        <end position="118"/>
    </location>
</feature>
<keyword evidence="3 6" id="KW-0812">Transmembrane</keyword>
<comment type="subcellular location">
    <subcellularLocation>
        <location evidence="1">Cell membrane</location>
        <topology evidence="1">Multi-pass membrane protein</topology>
    </subcellularLocation>
</comment>
<evidence type="ECO:0000313" key="9">
    <source>
        <dbReference type="Proteomes" id="UP001164794"/>
    </source>
</evidence>
<feature type="transmembrane region" description="Helical" evidence="6">
    <location>
        <begin position="71"/>
        <end position="93"/>
    </location>
</feature>
<dbReference type="EMBL" id="CP098248">
    <property type="protein sequence ID" value="WAV96298.1"/>
    <property type="molecule type" value="Genomic_DNA"/>
</dbReference>
<keyword evidence="5 6" id="KW-0472">Membrane</keyword>